<dbReference type="Pfam" id="PF04966">
    <property type="entry name" value="OprB"/>
    <property type="match status" value="1"/>
</dbReference>
<dbReference type="InterPro" id="IPR051465">
    <property type="entry name" value="Cell_Envelope_Struct_Comp"/>
</dbReference>
<proteinExistence type="inferred from homology"/>
<organism evidence="4 5">
    <name type="scientific">Cyanobium gracile UHCC 0139</name>
    <dbReference type="NCBI Taxonomy" id="3110308"/>
    <lineage>
        <taxon>Bacteria</taxon>
        <taxon>Bacillati</taxon>
        <taxon>Cyanobacteriota</taxon>
        <taxon>Cyanophyceae</taxon>
        <taxon>Synechococcales</taxon>
        <taxon>Prochlorococcaceae</taxon>
        <taxon>Cyanobium</taxon>
    </lineage>
</organism>
<evidence type="ECO:0000313" key="4">
    <source>
        <dbReference type="EMBL" id="MEA5392741.1"/>
    </source>
</evidence>
<keyword evidence="5" id="KW-1185">Reference proteome</keyword>
<dbReference type="PANTHER" id="PTHR43308:SF1">
    <property type="entry name" value="OUTER MEMBRANE PROTEIN ALPHA"/>
    <property type="match status" value="1"/>
</dbReference>
<dbReference type="InterPro" id="IPR001119">
    <property type="entry name" value="SLH_dom"/>
</dbReference>
<feature type="domain" description="SLH" evidence="3">
    <location>
        <begin position="58"/>
        <end position="122"/>
    </location>
</feature>
<gene>
    <name evidence="4" type="ORF">VB738_15875</name>
</gene>
<protein>
    <submittedName>
        <fullName evidence="4">Iron uptake porin</fullName>
    </submittedName>
</protein>
<accession>A0ABU5RY73</accession>
<comment type="caution">
    <text evidence="4">The sequence shown here is derived from an EMBL/GenBank/DDBJ whole genome shotgun (WGS) entry which is preliminary data.</text>
</comment>
<dbReference type="EMBL" id="JAYGHX010000016">
    <property type="protein sequence ID" value="MEA5392741.1"/>
    <property type="molecule type" value="Genomic_DNA"/>
</dbReference>
<dbReference type="RefSeq" id="WP_323306666.1">
    <property type="nucleotide sequence ID" value="NZ_JAYGHX010000016.1"/>
</dbReference>
<dbReference type="Proteomes" id="UP001304461">
    <property type="component" value="Unassembled WGS sequence"/>
</dbReference>
<comment type="similarity">
    <text evidence="1">Belongs to the OprB family.</text>
</comment>
<reference evidence="4 5" key="1">
    <citation type="submission" date="2023-12" db="EMBL/GenBank/DDBJ databases">
        <title>Baltic Sea Cyanobacteria.</title>
        <authorList>
            <person name="Delbaje E."/>
            <person name="Fewer D.P."/>
            <person name="Shishido T.K."/>
        </authorList>
    </citation>
    <scope>NUCLEOTIDE SEQUENCE [LARGE SCALE GENOMIC DNA]</scope>
    <source>
        <strain evidence="4 5">UHCC 0139</strain>
    </source>
</reference>
<keyword evidence="2" id="KW-0175">Coiled coil</keyword>
<dbReference type="InterPro" id="IPR007049">
    <property type="entry name" value="Carb-sel_porin_OprB"/>
</dbReference>
<evidence type="ECO:0000313" key="5">
    <source>
        <dbReference type="Proteomes" id="UP001304461"/>
    </source>
</evidence>
<feature type="coiled-coil region" evidence="2">
    <location>
        <begin position="108"/>
        <end position="153"/>
    </location>
</feature>
<dbReference type="NCBIfam" id="NF033921">
    <property type="entry name" value="por_somb"/>
    <property type="match status" value="1"/>
</dbReference>
<dbReference type="PROSITE" id="PS51272">
    <property type="entry name" value="SLH"/>
    <property type="match status" value="1"/>
</dbReference>
<feature type="signal peptide" evidence="1">
    <location>
        <begin position="1"/>
        <end position="24"/>
    </location>
</feature>
<evidence type="ECO:0000256" key="1">
    <source>
        <dbReference type="RuleBase" id="RU363072"/>
    </source>
</evidence>
<dbReference type="Pfam" id="PF00395">
    <property type="entry name" value="SLH"/>
    <property type="match status" value="1"/>
</dbReference>
<dbReference type="PANTHER" id="PTHR43308">
    <property type="entry name" value="OUTER MEMBRANE PROTEIN ALPHA-RELATED"/>
    <property type="match status" value="1"/>
</dbReference>
<keyword evidence="1" id="KW-0732">Signal</keyword>
<dbReference type="InterPro" id="IPR047684">
    <property type="entry name" value="Por_som-like"/>
</dbReference>
<evidence type="ECO:0000256" key="2">
    <source>
        <dbReference type="SAM" id="Coils"/>
    </source>
</evidence>
<name>A0ABU5RY73_9CYAN</name>
<sequence length="589" mass="64382">MKPFQQVLLAPVALGLLSPLAVSAGEISPSQRAEISTYMEQQNIDSFKAWEAQNQVTSINQFSDVKPTDWAFQALSNLIERYGCVAGYPNGTYKGGQAMTRYEAAALLNACLDRITEVTDELKRLMEEFEKELAVLRGRVDGLEAKVGELEATQFSTTTKLQGDAVFVIGSNSFGGNQGLPNPAVGVPAGAANAFPANNRRNWGATVFNYDLRLNFLTSFTGKDLLYTRLRSGNFNNSPFGGQPYNLMALDRAFSPAGGADVVNIDRLYYRFPIGRDFTALIGAKARNTEFLAITPWFYRSEILDVFTLHGAPGTYNKATGATFGLMWKQNVKKGKPFFAISTAYVAPNADNGNPNQGGLLGERSRGTWTTQAGVAGKNWRFAFAWSYVQCGQNFRRGTSFAQPAVGCTSITNNFLGSENFGTNASYSNNFATTFAWQPTKSGWIPSINLGWGYNAMTQPELNPQTALIGRGATAVRVPTFNTVPTFNQSANRGASQSWSVGLQWNDVFMKGNQAGMAVGQPVFATSLRNGETPQDGNFAWEWWYKFQVTDNISVTPALFYLSRPNGQFTTIGQSSSVLGGLIQTQFKF</sequence>
<evidence type="ECO:0000259" key="3">
    <source>
        <dbReference type="PROSITE" id="PS51272"/>
    </source>
</evidence>
<feature type="chain" id="PRO_5044997760" evidence="1">
    <location>
        <begin position="25"/>
        <end position="589"/>
    </location>
</feature>